<keyword evidence="2" id="KW-0732">Signal</keyword>
<feature type="compositionally biased region" description="Low complexity" evidence="1">
    <location>
        <begin position="28"/>
        <end position="38"/>
    </location>
</feature>
<dbReference type="EMBL" id="CP034465">
    <property type="protein sequence ID" value="AZP05564.1"/>
    <property type="molecule type" value="Genomic_DNA"/>
</dbReference>
<organism evidence="3 4">
    <name type="scientific">Jeotgalibaca ciconiae</name>
    <dbReference type="NCBI Taxonomy" id="2496265"/>
    <lineage>
        <taxon>Bacteria</taxon>
        <taxon>Bacillati</taxon>
        <taxon>Bacillota</taxon>
        <taxon>Bacilli</taxon>
        <taxon>Lactobacillales</taxon>
        <taxon>Carnobacteriaceae</taxon>
        <taxon>Jeotgalibaca</taxon>
    </lineage>
</organism>
<evidence type="ECO:0000313" key="4">
    <source>
        <dbReference type="Proteomes" id="UP000273326"/>
    </source>
</evidence>
<keyword evidence="4" id="KW-1185">Reference proteome</keyword>
<proteinExistence type="predicted"/>
<dbReference type="Proteomes" id="UP000273326">
    <property type="component" value="Chromosome"/>
</dbReference>
<dbReference type="PROSITE" id="PS51257">
    <property type="entry name" value="PROKAR_LIPOPROTEIN"/>
    <property type="match status" value="1"/>
</dbReference>
<evidence type="ECO:0000256" key="2">
    <source>
        <dbReference type="SAM" id="SignalP"/>
    </source>
</evidence>
<accession>A0A3S9HDY3</accession>
<evidence type="ECO:0000256" key="1">
    <source>
        <dbReference type="SAM" id="MobiDB-lite"/>
    </source>
</evidence>
<gene>
    <name evidence="3" type="ORF">EJN90_13510</name>
</gene>
<evidence type="ECO:0000313" key="3">
    <source>
        <dbReference type="EMBL" id="AZP05564.1"/>
    </source>
</evidence>
<dbReference type="KEGG" id="jeh:EJN90_13510"/>
<name>A0A3S9HDY3_9LACT</name>
<feature type="compositionally biased region" description="Low complexity" evidence="1">
    <location>
        <begin position="45"/>
        <end position="63"/>
    </location>
</feature>
<feature type="region of interest" description="Disordered" evidence="1">
    <location>
        <begin position="25"/>
        <end position="70"/>
    </location>
</feature>
<dbReference type="AlphaFoldDB" id="A0A3S9HDY3"/>
<reference evidence="4" key="1">
    <citation type="submission" date="2018-12" db="EMBL/GenBank/DDBJ databases">
        <title>Complete genome sequencing of Jeotgalibaca sp. H21T32.</title>
        <authorList>
            <person name="Bae J.-W."/>
            <person name="Lee S.-Y."/>
        </authorList>
    </citation>
    <scope>NUCLEOTIDE SEQUENCE [LARGE SCALE GENOMIC DNA]</scope>
    <source>
        <strain evidence="4">H21T32</strain>
    </source>
</reference>
<sequence>MNYKRILLLSSTFILLGACNSAQLTDPSSSSESAISVLESEESIVEQTSSSQESESSVVTETPENTDTTDHLFDGLITDTTFSNTTGYQAWLDYVRVTGEYTLGDIEAVESSKGSSSAEIDALFDETIERAETEITENEKMVFYRYPDEEGGVFSEISSFLAEITFYFVDDHLVFSSVTPGFYNVELNNAEEFEVLGNLFTVEEIEELQPQVFTVSEVIYNGKLLNQIMVPAQPVENQENVVLNAFYFFVTGEEIIQFAYLPFEEVAQDFPTSSVLIYNSYFNQQANQ</sequence>
<feature type="chain" id="PRO_5019331787" evidence="2">
    <location>
        <begin position="25"/>
        <end position="288"/>
    </location>
</feature>
<feature type="signal peptide" evidence="2">
    <location>
        <begin position="1"/>
        <end position="24"/>
    </location>
</feature>
<dbReference type="RefSeq" id="WP_126112091.1">
    <property type="nucleotide sequence ID" value="NZ_CP034465.1"/>
</dbReference>
<dbReference type="OrthoDB" id="2389573at2"/>
<protein>
    <submittedName>
        <fullName evidence="3">Uncharacterized protein</fullName>
    </submittedName>
</protein>